<evidence type="ECO:0000313" key="8">
    <source>
        <dbReference type="EMBL" id="MFD1778723.1"/>
    </source>
</evidence>
<feature type="domain" description="GtrA/DPMS transmembrane" evidence="7">
    <location>
        <begin position="15"/>
        <end position="131"/>
    </location>
</feature>
<evidence type="ECO:0000256" key="6">
    <source>
        <dbReference type="SAM" id="Phobius"/>
    </source>
</evidence>
<evidence type="ECO:0000256" key="2">
    <source>
        <dbReference type="ARBA" id="ARBA00009399"/>
    </source>
</evidence>
<dbReference type="Proteomes" id="UP001597227">
    <property type="component" value="Unassembled WGS sequence"/>
</dbReference>
<evidence type="ECO:0000256" key="1">
    <source>
        <dbReference type="ARBA" id="ARBA00004141"/>
    </source>
</evidence>
<dbReference type="PANTHER" id="PTHR38459">
    <property type="entry name" value="PROPHAGE BACTOPRENOL-LINKED GLUCOSE TRANSLOCASE HOMOLOG"/>
    <property type="match status" value="1"/>
</dbReference>
<comment type="subcellular location">
    <subcellularLocation>
        <location evidence="1">Membrane</location>
        <topology evidence="1">Multi-pass membrane protein</topology>
    </subcellularLocation>
</comment>
<proteinExistence type="inferred from homology"/>
<dbReference type="PANTHER" id="PTHR38459:SF1">
    <property type="entry name" value="PROPHAGE BACTOPRENOL-LINKED GLUCOSE TRANSLOCASE HOMOLOG"/>
    <property type="match status" value="1"/>
</dbReference>
<name>A0ABW4MLR3_9BACI</name>
<evidence type="ECO:0000313" key="9">
    <source>
        <dbReference type="Proteomes" id="UP001597227"/>
    </source>
</evidence>
<keyword evidence="3 6" id="KW-0812">Transmembrane</keyword>
<evidence type="ECO:0000259" key="7">
    <source>
        <dbReference type="Pfam" id="PF04138"/>
    </source>
</evidence>
<reference evidence="9" key="1">
    <citation type="journal article" date="2019" name="Int. J. Syst. Evol. Microbiol.">
        <title>The Global Catalogue of Microorganisms (GCM) 10K type strain sequencing project: providing services to taxonomists for standard genome sequencing and annotation.</title>
        <authorList>
            <consortium name="The Broad Institute Genomics Platform"/>
            <consortium name="The Broad Institute Genome Sequencing Center for Infectious Disease"/>
            <person name="Wu L."/>
            <person name="Ma J."/>
        </authorList>
    </citation>
    <scope>NUCLEOTIDE SEQUENCE [LARGE SCALE GENOMIC DNA]</scope>
    <source>
        <strain evidence="9">CCUG 15531</strain>
    </source>
</reference>
<comment type="similarity">
    <text evidence="2">Belongs to the GtrA family.</text>
</comment>
<dbReference type="InterPro" id="IPR051401">
    <property type="entry name" value="GtrA_CellWall_Glycosyl"/>
</dbReference>
<feature type="transmembrane region" description="Helical" evidence="6">
    <location>
        <begin position="12"/>
        <end position="34"/>
    </location>
</feature>
<keyword evidence="9" id="KW-1185">Reference proteome</keyword>
<sequence>MITTHYLKPTNTFIRFLLVGLMNTFVGLSSIFLLLHVVGLSYWLSTFLGNSVGAVVSYLLNRRFTFNSKATFGRSIPLFILVILSCYFLSYSVSKLVAGFILLPYTNEIAVLLGTGLYTISNYFGQKYIVFAGQKAPGGTEGQVPRPTKKST</sequence>
<dbReference type="Pfam" id="PF04138">
    <property type="entry name" value="GtrA_DPMS_TM"/>
    <property type="match status" value="1"/>
</dbReference>
<feature type="transmembrane region" description="Helical" evidence="6">
    <location>
        <begin position="96"/>
        <end position="120"/>
    </location>
</feature>
<keyword evidence="4 6" id="KW-1133">Transmembrane helix</keyword>
<organism evidence="8 9">
    <name type="scientific">Fredinandcohnia salidurans</name>
    <dbReference type="NCBI Taxonomy" id="2595041"/>
    <lineage>
        <taxon>Bacteria</taxon>
        <taxon>Bacillati</taxon>
        <taxon>Bacillota</taxon>
        <taxon>Bacilli</taxon>
        <taxon>Bacillales</taxon>
        <taxon>Bacillaceae</taxon>
        <taxon>Fredinandcohnia</taxon>
    </lineage>
</organism>
<evidence type="ECO:0000256" key="5">
    <source>
        <dbReference type="ARBA" id="ARBA00023136"/>
    </source>
</evidence>
<protein>
    <submittedName>
        <fullName evidence="8">GtrA family protein</fullName>
    </submittedName>
</protein>
<feature type="transmembrane region" description="Helical" evidence="6">
    <location>
        <begin position="72"/>
        <end position="90"/>
    </location>
</feature>
<comment type="caution">
    <text evidence="8">The sequence shown here is derived from an EMBL/GenBank/DDBJ whole genome shotgun (WGS) entry which is preliminary data.</text>
</comment>
<feature type="transmembrane region" description="Helical" evidence="6">
    <location>
        <begin position="40"/>
        <end position="60"/>
    </location>
</feature>
<gene>
    <name evidence="8" type="ORF">ACFSFW_08590</name>
</gene>
<dbReference type="EMBL" id="JBHUEK010000010">
    <property type="protein sequence ID" value="MFD1778723.1"/>
    <property type="molecule type" value="Genomic_DNA"/>
</dbReference>
<keyword evidence="5 6" id="KW-0472">Membrane</keyword>
<dbReference type="RefSeq" id="WP_388037207.1">
    <property type="nucleotide sequence ID" value="NZ_JBHUEK010000010.1"/>
</dbReference>
<evidence type="ECO:0000256" key="3">
    <source>
        <dbReference type="ARBA" id="ARBA00022692"/>
    </source>
</evidence>
<accession>A0ABW4MLR3</accession>
<dbReference type="InterPro" id="IPR007267">
    <property type="entry name" value="GtrA_DPMS_TM"/>
</dbReference>
<evidence type="ECO:0000256" key="4">
    <source>
        <dbReference type="ARBA" id="ARBA00022989"/>
    </source>
</evidence>